<dbReference type="STRING" id="2070753.A0A3A2Z6Z5"/>
<name>A0A3A2Z6Z5_9EURO</name>
<dbReference type="EMBL" id="MVGC01000551">
    <property type="protein sequence ID" value="RJE18450.1"/>
    <property type="molecule type" value="Genomic_DNA"/>
</dbReference>
<comment type="caution">
    <text evidence="1">The sequence shown here is derived from an EMBL/GenBank/DDBJ whole genome shotgun (WGS) entry which is preliminary data.</text>
</comment>
<accession>A0A3A2Z6Z5</accession>
<gene>
    <name evidence="1" type="ORF">PHISCL_09217</name>
</gene>
<evidence type="ECO:0000313" key="1">
    <source>
        <dbReference type="EMBL" id="RJE18450.1"/>
    </source>
</evidence>
<dbReference type="OrthoDB" id="10253744at2759"/>
<proteinExistence type="predicted"/>
<organism evidence="1 2">
    <name type="scientific">Aspergillus sclerotialis</name>
    <dbReference type="NCBI Taxonomy" id="2070753"/>
    <lineage>
        <taxon>Eukaryota</taxon>
        <taxon>Fungi</taxon>
        <taxon>Dikarya</taxon>
        <taxon>Ascomycota</taxon>
        <taxon>Pezizomycotina</taxon>
        <taxon>Eurotiomycetes</taxon>
        <taxon>Eurotiomycetidae</taxon>
        <taxon>Eurotiales</taxon>
        <taxon>Aspergillaceae</taxon>
        <taxon>Aspergillus</taxon>
        <taxon>Aspergillus subgen. Polypaecilum</taxon>
    </lineage>
</organism>
<dbReference type="AlphaFoldDB" id="A0A3A2Z6Z5"/>
<keyword evidence="2" id="KW-1185">Reference proteome</keyword>
<reference evidence="2" key="1">
    <citation type="submission" date="2017-02" db="EMBL/GenBank/DDBJ databases">
        <authorList>
            <person name="Tafer H."/>
            <person name="Lopandic K."/>
        </authorList>
    </citation>
    <scope>NUCLEOTIDE SEQUENCE [LARGE SCALE GENOMIC DNA]</scope>
    <source>
        <strain evidence="2">CBS 366.77</strain>
    </source>
</reference>
<evidence type="ECO:0000313" key="2">
    <source>
        <dbReference type="Proteomes" id="UP000266188"/>
    </source>
</evidence>
<protein>
    <submittedName>
        <fullName evidence="1">Uncharacterized protein</fullName>
    </submittedName>
</protein>
<sequence>MPEGLAIDYEQPLNGTMAAYAQQLVVCTDQTDWTSRIENDGEQKGWGEMVRGLKQLLGRGGQYADVRSFYRLNR</sequence>
<dbReference type="Proteomes" id="UP000266188">
    <property type="component" value="Unassembled WGS sequence"/>
</dbReference>